<dbReference type="GO" id="GO:0004312">
    <property type="term" value="F:fatty acid synthase activity"/>
    <property type="evidence" value="ECO:0007669"/>
    <property type="project" value="TreeGrafter"/>
</dbReference>
<dbReference type="InterPro" id="IPR029058">
    <property type="entry name" value="AB_hydrolase_fold"/>
</dbReference>
<dbReference type="PROSITE" id="PS00012">
    <property type="entry name" value="PHOSPHOPANTETHEINE"/>
    <property type="match status" value="1"/>
</dbReference>
<dbReference type="Pfam" id="PF14765">
    <property type="entry name" value="PS-DH"/>
    <property type="match status" value="1"/>
</dbReference>
<keyword evidence="5" id="KW-0045">Antibiotic biosynthesis</keyword>
<dbReference type="InterPro" id="IPR006162">
    <property type="entry name" value="Ppantetheine_attach_site"/>
</dbReference>
<comment type="caution">
    <text evidence="10">The sequence shown here is derived from an EMBL/GenBank/DDBJ whole genome shotgun (WGS) entry which is preliminary data.</text>
</comment>
<feature type="domain" description="Carrier" evidence="8">
    <location>
        <begin position="821"/>
        <end position="896"/>
    </location>
</feature>
<evidence type="ECO:0000313" key="10">
    <source>
        <dbReference type="EMBL" id="MBB5939906.1"/>
    </source>
</evidence>
<dbReference type="InterPro" id="IPR049900">
    <property type="entry name" value="PKS_mFAS_DH"/>
</dbReference>
<dbReference type="InterPro" id="IPR001031">
    <property type="entry name" value="Thioesterase"/>
</dbReference>
<evidence type="ECO:0000256" key="3">
    <source>
        <dbReference type="ARBA" id="ARBA00022553"/>
    </source>
</evidence>
<dbReference type="EMBL" id="JACHJL010000029">
    <property type="protein sequence ID" value="MBB5939906.1"/>
    <property type="molecule type" value="Genomic_DNA"/>
</dbReference>
<evidence type="ECO:0000313" key="11">
    <source>
        <dbReference type="Proteomes" id="UP000588098"/>
    </source>
</evidence>
<evidence type="ECO:0000259" key="9">
    <source>
        <dbReference type="PROSITE" id="PS52019"/>
    </source>
</evidence>
<gene>
    <name evidence="10" type="ORF">FHS42_007004</name>
</gene>
<dbReference type="PANTHER" id="PTHR43775:SF51">
    <property type="entry name" value="INACTIVE PHENOLPHTHIOCEROL SYNTHESIS POLYKETIDE SYNTHASE TYPE I PKS1-RELATED"/>
    <property type="match status" value="1"/>
</dbReference>
<dbReference type="InterPro" id="IPR009081">
    <property type="entry name" value="PP-bd_ACP"/>
</dbReference>
<dbReference type="GO" id="GO:0031177">
    <property type="term" value="F:phosphopantetheine binding"/>
    <property type="evidence" value="ECO:0007669"/>
    <property type="project" value="InterPro"/>
</dbReference>
<dbReference type="Pfam" id="PF00550">
    <property type="entry name" value="PP-binding"/>
    <property type="match status" value="1"/>
</dbReference>
<dbReference type="Gene3D" id="3.10.129.110">
    <property type="entry name" value="Polyketide synthase dehydratase"/>
    <property type="match status" value="1"/>
</dbReference>
<dbReference type="SUPFAM" id="SSF51735">
    <property type="entry name" value="NAD(P)-binding Rossmann-fold domains"/>
    <property type="match status" value="2"/>
</dbReference>
<dbReference type="Gene3D" id="3.40.50.11460">
    <property type="match status" value="1"/>
</dbReference>
<dbReference type="InterPro" id="IPR001227">
    <property type="entry name" value="Ac_transferase_dom_sf"/>
</dbReference>
<feature type="region of interest" description="N-terminal hotdog fold" evidence="7">
    <location>
        <begin position="93"/>
        <end position="217"/>
    </location>
</feature>
<evidence type="ECO:0000256" key="1">
    <source>
        <dbReference type="ARBA" id="ARBA00004792"/>
    </source>
</evidence>
<evidence type="ECO:0000259" key="8">
    <source>
        <dbReference type="PROSITE" id="PS50075"/>
    </source>
</evidence>
<evidence type="ECO:0000256" key="7">
    <source>
        <dbReference type="PROSITE-ProRule" id="PRU01363"/>
    </source>
</evidence>
<organism evidence="10 11">
    <name type="scientific">Streptomyces zagrosensis</name>
    <dbReference type="NCBI Taxonomy" id="1042984"/>
    <lineage>
        <taxon>Bacteria</taxon>
        <taxon>Bacillati</taxon>
        <taxon>Actinomycetota</taxon>
        <taxon>Actinomycetes</taxon>
        <taxon>Kitasatosporales</taxon>
        <taxon>Streptomycetaceae</taxon>
        <taxon>Streptomyces</taxon>
    </lineage>
</organism>
<sequence>MAVEETIAAHGTDRRVGVVGSLRRDEGGLKRFLLSLAEAHIAGVRIDWAACFAHSNARSVPLPTYAFQHKHYWPSIRPAASDPGASGLGRVEHPVLTAGMQLADRDEWVLTGRLSHETQPWLRDHVAFGLPVAPNSTLAELALAAGRDLGTPLLDELMFEAPLLLSDDATLQIQAIVGAPDADGRRTVSVHSRPDGDQHAEATRHCTGLLAPDTEPAIGLVGAWPPPGAEPVPVDGLYAALADLGLDCGPALLGVRAAWRAANEVYAELAVPDDIGAADFGIHPALFEAALHTRQLVLAEQGVPKLPVSWSGVRLVTPGVGHGRARVAVDGDTLRLDLYGDDGSLVFAVDRVAFRAADPAHLEELRRGQSSLYRVNWTPVSVGASSPIRPVVLGAADADAGVGAADRYADLDALARAVADGAATPQAALTVLDTPADADASAVQDAADDAAALVRGWLDGAPSDAAVLIVATRRAVAVGDDDEEDVLDPAQAAVWGVLGAAQAEHPGRFLAVDVDGDVGAAVGVVVAGATAPEWGALLGLDEPQLAVRSGRVLVPRLALAPAPSTDRPAALGANGTVLITGGTTPRGTALARHLTAHYGVRDLLLLGEPGAAADELVAELAERGARTRVEAAESDGLAALVASLDQPLTAVIHTEDGASGPDLARQLHTLTQESDLAAFVVFSSFAPVTPVAPGTSLAGGPARAEHAAADAAGHALVRARRAAKQTGTALAWGPWAGEPAGPGAVELPVERALDLFDQALATDTALLVPVRLDSAALRAQAREGTLPALLRGLVRLPAKPEAGTGSLAQRLAGVLAADRERVVLDLVTEHVAAVLGHGADERIDAERKLKELGMDSMSAVGLRNRLAQATGLRLPVSFVFEHPTPAEIARQLLKQVSTGASDAVPPVPAGATISARLRQAAASGTLPTALRQLVAATAERPVFASAAELPDNGGRLAQLAAGPGRVKIVCVPSYVYVVGSGQEQFMRLADRFDGVRDVHVCTLPGFGTEQAPRSREVALDLLGDAIRAAVGDAPFVLVGYSMGGVVARSLAERLESGGAAIAGVAMIDTLALDTGAAGDATADTDADADADAAADAFAALLAGLLTQERREIAIDDASWLSMGDYLRLFTGERTGPSTARTLMIRATEPLDGAAPDDRRWVATDDHVGVAADHFTLIEAAAGDTADAIERWIGA</sequence>
<dbReference type="Proteomes" id="UP000588098">
    <property type="component" value="Unassembled WGS sequence"/>
</dbReference>
<comment type="caution">
    <text evidence="7">Lacks conserved residue(s) required for the propagation of feature annotation.</text>
</comment>
<dbReference type="Gene3D" id="3.40.50.720">
    <property type="entry name" value="NAD(P)-binding Rossmann-like Domain"/>
    <property type="match status" value="2"/>
</dbReference>
<dbReference type="Gene3D" id="1.10.1200.10">
    <property type="entry name" value="ACP-like"/>
    <property type="match status" value="1"/>
</dbReference>
<dbReference type="SMART" id="SM00826">
    <property type="entry name" value="PKS_DH"/>
    <property type="match status" value="1"/>
</dbReference>
<dbReference type="InterPro" id="IPR020806">
    <property type="entry name" value="PKS_PP-bd"/>
</dbReference>
<dbReference type="SMART" id="SM00824">
    <property type="entry name" value="PKS_TE"/>
    <property type="match status" value="1"/>
</dbReference>
<dbReference type="InterPro" id="IPR020807">
    <property type="entry name" value="PKS_DH"/>
</dbReference>
<dbReference type="InterPro" id="IPR042104">
    <property type="entry name" value="PKS_dehydratase_sf"/>
</dbReference>
<dbReference type="FunFam" id="1.10.1200.10:FF:000007">
    <property type="entry name" value="Probable polyketide synthase pks17"/>
    <property type="match status" value="1"/>
</dbReference>
<dbReference type="PROSITE" id="PS52019">
    <property type="entry name" value="PKS_MFAS_DH"/>
    <property type="match status" value="1"/>
</dbReference>
<dbReference type="InterPro" id="IPR055123">
    <property type="entry name" value="SpnB-like_Rossmann"/>
</dbReference>
<dbReference type="InterPro" id="IPR036736">
    <property type="entry name" value="ACP-like_sf"/>
</dbReference>
<dbReference type="InterPro" id="IPR057326">
    <property type="entry name" value="KR_dom"/>
</dbReference>
<dbReference type="InterPro" id="IPR049552">
    <property type="entry name" value="PKS_DH_N"/>
</dbReference>
<accession>A0A7W9QGW0</accession>
<protein>
    <submittedName>
        <fullName evidence="10">Thioesterase domain-containing protein/acyl carrier protein</fullName>
    </submittedName>
</protein>
<dbReference type="GO" id="GO:0006633">
    <property type="term" value="P:fatty acid biosynthetic process"/>
    <property type="evidence" value="ECO:0007669"/>
    <property type="project" value="TreeGrafter"/>
</dbReference>
<dbReference type="SUPFAM" id="SSF47336">
    <property type="entry name" value="ACP-like"/>
    <property type="match status" value="1"/>
</dbReference>
<dbReference type="InterPro" id="IPR049551">
    <property type="entry name" value="PKS_DH_C"/>
</dbReference>
<keyword evidence="2" id="KW-0596">Phosphopantetheine</keyword>
<dbReference type="CDD" id="cd08956">
    <property type="entry name" value="KR_3_FAS_SDR_x"/>
    <property type="match status" value="1"/>
</dbReference>
<reference evidence="10 11" key="1">
    <citation type="submission" date="2020-08" db="EMBL/GenBank/DDBJ databases">
        <title>Genomic Encyclopedia of Type Strains, Phase III (KMG-III): the genomes of soil and plant-associated and newly described type strains.</title>
        <authorList>
            <person name="Whitman W."/>
        </authorList>
    </citation>
    <scope>NUCLEOTIDE SEQUENCE [LARGE SCALE GENOMIC DNA]</scope>
    <source>
        <strain evidence="10 11">CECT 8305</strain>
    </source>
</reference>
<dbReference type="RefSeq" id="WP_184579611.1">
    <property type="nucleotide sequence ID" value="NZ_JACHJL010000029.1"/>
</dbReference>
<evidence type="ECO:0000256" key="5">
    <source>
        <dbReference type="ARBA" id="ARBA00023194"/>
    </source>
</evidence>
<dbReference type="Gene3D" id="3.40.50.1820">
    <property type="entry name" value="alpha/beta hydrolase"/>
    <property type="match status" value="1"/>
</dbReference>
<comment type="pathway">
    <text evidence="1">Antibiotic biosynthesis.</text>
</comment>
<dbReference type="SMART" id="SM00823">
    <property type="entry name" value="PKS_PP"/>
    <property type="match status" value="1"/>
</dbReference>
<dbReference type="Gene3D" id="3.40.366.10">
    <property type="entry name" value="Malonyl-Coenzyme A Acyl Carrier Protein, domain 2"/>
    <property type="match status" value="1"/>
</dbReference>
<dbReference type="PROSITE" id="PS50075">
    <property type="entry name" value="CARRIER"/>
    <property type="match status" value="1"/>
</dbReference>
<dbReference type="Pfam" id="PF00975">
    <property type="entry name" value="Thioesterase"/>
    <property type="match status" value="1"/>
</dbReference>
<keyword evidence="11" id="KW-1185">Reference proteome</keyword>
<feature type="region of interest" description="C-terminal hotdog fold" evidence="7">
    <location>
        <begin position="229"/>
        <end position="363"/>
    </location>
</feature>
<keyword evidence="3" id="KW-0597">Phosphoprotein</keyword>
<dbReference type="InterPro" id="IPR050091">
    <property type="entry name" value="PKS_NRPS_Biosynth_Enz"/>
</dbReference>
<dbReference type="GO" id="GO:0017000">
    <property type="term" value="P:antibiotic biosynthetic process"/>
    <property type="evidence" value="ECO:0007669"/>
    <property type="project" value="UniProtKB-KW"/>
</dbReference>
<dbReference type="PANTHER" id="PTHR43775">
    <property type="entry name" value="FATTY ACID SYNTHASE"/>
    <property type="match status" value="1"/>
</dbReference>
<keyword evidence="4" id="KW-0808">Transferase</keyword>
<dbReference type="SMART" id="SM00822">
    <property type="entry name" value="PKS_KR"/>
    <property type="match status" value="1"/>
</dbReference>
<name>A0A7W9QGW0_9ACTN</name>
<evidence type="ECO:0000256" key="2">
    <source>
        <dbReference type="ARBA" id="ARBA00022450"/>
    </source>
</evidence>
<dbReference type="Gene3D" id="3.30.70.3290">
    <property type="match status" value="1"/>
</dbReference>
<dbReference type="InterPro" id="IPR020802">
    <property type="entry name" value="TesA-like"/>
</dbReference>
<evidence type="ECO:0000256" key="6">
    <source>
        <dbReference type="ARBA" id="ARBA00023268"/>
    </source>
</evidence>
<feature type="domain" description="PKS/mFAS DH" evidence="9">
    <location>
        <begin position="93"/>
        <end position="363"/>
    </location>
</feature>
<dbReference type="Pfam" id="PF22953">
    <property type="entry name" value="SpnB_Rossmann"/>
    <property type="match status" value="1"/>
</dbReference>
<dbReference type="Pfam" id="PF08659">
    <property type="entry name" value="KR"/>
    <property type="match status" value="2"/>
</dbReference>
<keyword evidence="6" id="KW-0511">Multifunctional enzyme</keyword>
<dbReference type="Pfam" id="PF21089">
    <property type="entry name" value="PKS_DH_N"/>
    <property type="match status" value="1"/>
</dbReference>
<dbReference type="AlphaFoldDB" id="A0A7W9QGW0"/>
<dbReference type="InterPro" id="IPR013968">
    <property type="entry name" value="PKS_KR"/>
</dbReference>
<proteinExistence type="predicted"/>
<dbReference type="InterPro" id="IPR036291">
    <property type="entry name" value="NAD(P)-bd_dom_sf"/>
</dbReference>
<dbReference type="SUPFAM" id="SSF53474">
    <property type="entry name" value="alpha/beta-Hydrolases"/>
    <property type="match status" value="1"/>
</dbReference>
<evidence type="ECO:0000256" key="4">
    <source>
        <dbReference type="ARBA" id="ARBA00022679"/>
    </source>
</evidence>